<accession>A0A562UL91</accession>
<evidence type="ECO:0000313" key="3">
    <source>
        <dbReference type="Proteomes" id="UP000321617"/>
    </source>
</evidence>
<dbReference type="Pfam" id="PF04149">
    <property type="entry name" value="DUF397"/>
    <property type="match status" value="1"/>
</dbReference>
<reference evidence="2 3" key="1">
    <citation type="journal article" date="2013" name="Stand. Genomic Sci.">
        <title>Genomic Encyclopedia of Type Strains, Phase I: The one thousand microbial genomes (KMG-I) project.</title>
        <authorList>
            <person name="Kyrpides N.C."/>
            <person name="Woyke T."/>
            <person name="Eisen J.A."/>
            <person name="Garrity G."/>
            <person name="Lilburn T.G."/>
            <person name="Beck B.J."/>
            <person name="Whitman W.B."/>
            <person name="Hugenholtz P."/>
            <person name="Klenk H.P."/>
        </authorList>
    </citation>
    <scope>NUCLEOTIDE SEQUENCE [LARGE SCALE GENOMIC DNA]</scope>
    <source>
        <strain evidence="2 3">DSM 45044</strain>
    </source>
</reference>
<dbReference type="InterPro" id="IPR007278">
    <property type="entry name" value="DUF397"/>
</dbReference>
<dbReference type="RefSeq" id="WP_211354791.1">
    <property type="nucleotide sequence ID" value="NZ_BAABIJ010000008.1"/>
</dbReference>
<keyword evidence="3" id="KW-1185">Reference proteome</keyword>
<evidence type="ECO:0000259" key="1">
    <source>
        <dbReference type="Pfam" id="PF04149"/>
    </source>
</evidence>
<dbReference type="AlphaFoldDB" id="A0A562UL91"/>
<feature type="domain" description="DUF397" evidence="1">
    <location>
        <begin position="13"/>
        <end position="64"/>
    </location>
</feature>
<sequence>MRFHVSPHHPDVAWRKSSYTAENGTCVEVAAYSTQIAARDSKFPAGGMLVMDRTDWQGLLASLRA</sequence>
<dbReference type="EMBL" id="VLLL01000013">
    <property type="protein sequence ID" value="TWJ06377.1"/>
    <property type="molecule type" value="Genomic_DNA"/>
</dbReference>
<dbReference type="Proteomes" id="UP000321617">
    <property type="component" value="Unassembled WGS sequence"/>
</dbReference>
<proteinExistence type="predicted"/>
<comment type="caution">
    <text evidence="2">The sequence shown here is derived from an EMBL/GenBank/DDBJ whole genome shotgun (WGS) entry which is preliminary data.</text>
</comment>
<name>A0A562UL91_9ACTN</name>
<protein>
    <submittedName>
        <fullName evidence="2">Uncharacterized protein DUF397</fullName>
    </submittedName>
</protein>
<gene>
    <name evidence="2" type="ORF">LX16_5341</name>
</gene>
<evidence type="ECO:0000313" key="2">
    <source>
        <dbReference type="EMBL" id="TWJ06377.1"/>
    </source>
</evidence>
<organism evidence="2 3">
    <name type="scientific">Stackebrandtia albiflava</name>
    <dbReference type="NCBI Taxonomy" id="406432"/>
    <lineage>
        <taxon>Bacteria</taxon>
        <taxon>Bacillati</taxon>
        <taxon>Actinomycetota</taxon>
        <taxon>Actinomycetes</taxon>
        <taxon>Glycomycetales</taxon>
        <taxon>Glycomycetaceae</taxon>
        <taxon>Stackebrandtia</taxon>
    </lineage>
</organism>